<dbReference type="CDD" id="cd00761">
    <property type="entry name" value="Glyco_tranf_GTA_type"/>
    <property type="match status" value="1"/>
</dbReference>
<dbReference type="AlphaFoldDB" id="A0A3E0EMT8"/>
<protein>
    <submittedName>
        <fullName evidence="2">GT2 family glycosyltransferase</fullName>
    </submittedName>
</protein>
<dbReference type="Proteomes" id="UP000257136">
    <property type="component" value="Unassembled WGS sequence"/>
</dbReference>
<comment type="caution">
    <text evidence="2">The sequence shown here is derived from an EMBL/GenBank/DDBJ whole genome shotgun (WGS) entry which is preliminary data.</text>
</comment>
<dbReference type="GO" id="GO:0016758">
    <property type="term" value="F:hexosyltransferase activity"/>
    <property type="evidence" value="ECO:0007669"/>
    <property type="project" value="UniProtKB-ARBA"/>
</dbReference>
<feature type="domain" description="Glycosyltransferase 2-like" evidence="1">
    <location>
        <begin position="8"/>
        <end position="115"/>
    </location>
</feature>
<dbReference type="InterPro" id="IPR029044">
    <property type="entry name" value="Nucleotide-diphossugar_trans"/>
</dbReference>
<dbReference type="RefSeq" id="WP_115813360.1">
    <property type="nucleotide sequence ID" value="NZ_QUNI01000006.1"/>
</dbReference>
<evidence type="ECO:0000313" key="2">
    <source>
        <dbReference type="EMBL" id="REG98466.1"/>
    </source>
</evidence>
<dbReference type="InterPro" id="IPR001173">
    <property type="entry name" value="Glyco_trans_2-like"/>
</dbReference>
<name>A0A3E0EMT8_9FLAO</name>
<accession>A0A3E0EMT8</accession>
<evidence type="ECO:0000259" key="1">
    <source>
        <dbReference type="Pfam" id="PF00535"/>
    </source>
</evidence>
<proteinExistence type="predicted"/>
<organism evidence="2 3">
    <name type="scientific">Flavobacterium aquicola</name>
    <dbReference type="NCBI Taxonomy" id="1682742"/>
    <lineage>
        <taxon>Bacteria</taxon>
        <taxon>Pseudomonadati</taxon>
        <taxon>Bacteroidota</taxon>
        <taxon>Flavobacteriia</taxon>
        <taxon>Flavobacteriales</taxon>
        <taxon>Flavobacteriaceae</taxon>
        <taxon>Flavobacterium</taxon>
    </lineage>
</organism>
<dbReference type="Gene3D" id="3.90.550.10">
    <property type="entry name" value="Spore Coat Polysaccharide Biosynthesis Protein SpsA, Chain A"/>
    <property type="match status" value="1"/>
</dbReference>
<dbReference type="PANTHER" id="PTHR22916">
    <property type="entry name" value="GLYCOSYLTRANSFERASE"/>
    <property type="match status" value="1"/>
</dbReference>
<sequence>MSDNPLVTVICLCYNHEAYVVESLNSVINQFYSPIQLIIVDDFSTDNSKAIIEDWLKQHSSIEFISNDTNLGNTKSFNKALKQATGEYIIDLAADDVLLPHCVMTQINAFKNSTFKNLGVVYGNAELILENGLFDSYYFPVNPQKKVIKKRITGDIYKNVLSDFYSMCSVSAMIKKSVFDHLEGYDESLAYEDLDFWIRASRIYEFDFIDEPIMQKRIVSNSLATKFYKKNNDQTRRLDHSTYLILKKGIKLNRSREEDLAIQKRVHNSIIHCLKNKNYWLVLRNLELRIILAWRKTFKHFKKK</sequence>
<keyword evidence="2" id="KW-0808">Transferase</keyword>
<reference evidence="2 3" key="1">
    <citation type="submission" date="2018-08" db="EMBL/GenBank/DDBJ databases">
        <title>Genomic Encyclopedia of Archaeal and Bacterial Type Strains, Phase II (KMG-II): from individual species to whole genera.</title>
        <authorList>
            <person name="Goeker M."/>
        </authorList>
    </citation>
    <scope>NUCLEOTIDE SEQUENCE [LARGE SCALE GENOMIC DNA]</scope>
    <source>
        <strain evidence="2 3">DSM 100880</strain>
    </source>
</reference>
<keyword evidence="3" id="KW-1185">Reference proteome</keyword>
<gene>
    <name evidence="2" type="ORF">C8P67_10662</name>
</gene>
<dbReference type="EMBL" id="QUNI01000006">
    <property type="protein sequence ID" value="REG98466.1"/>
    <property type="molecule type" value="Genomic_DNA"/>
</dbReference>
<dbReference type="SUPFAM" id="SSF53448">
    <property type="entry name" value="Nucleotide-diphospho-sugar transferases"/>
    <property type="match status" value="1"/>
</dbReference>
<dbReference type="PANTHER" id="PTHR22916:SF3">
    <property type="entry name" value="UDP-GLCNAC:BETAGAL BETA-1,3-N-ACETYLGLUCOSAMINYLTRANSFERASE-LIKE PROTEIN 1"/>
    <property type="match status" value="1"/>
</dbReference>
<dbReference type="Pfam" id="PF00535">
    <property type="entry name" value="Glycos_transf_2"/>
    <property type="match status" value="1"/>
</dbReference>
<evidence type="ECO:0000313" key="3">
    <source>
        <dbReference type="Proteomes" id="UP000257136"/>
    </source>
</evidence>
<dbReference type="OrthoDB" id="396512at2"/>